<feature type="compositionally biased region" description="Low complexity" evidence="2">
    <location>
        <begin position="1403"/>
        <end position="1415"/>
    </location>
</feature>
<dbReference type="OrthoDB" id="418959at2759"/>
<feature type="region of interest" description="Disordered" evidence="2">
    <location>
        <begin position="689"/>
        <end position="720"/>
    </location>
</feature>
<keyword evidence="1" id="KW-0175">Coiled coil</keyword>
<protein>
    <submittedName>
        <fullName evidence="3">Uncharacterized protein</fullName>
    </submittedName>
</protein>
<feature type="coiled-coil region" evidence="1">
    <location>
        <begin position="298"/>
        <end position="334"/>
    </location>
</feature>
<dbReference type="Proteomes" id="UP000186817">
    <property type="component" value="Unassembled WGS sequence"/>
</dbReference>
<comment type="caution">
    <text evidence="3">The sequence shown here is derived from an EMBL/GenBank/DDBJ whole genome shotgun (WGS) entry which is preliminary data.</text>
</comment>
<dbReference type="EMBL" id="LSRX01001046">
    <property type="protein sequence ID" value="OLP84367.1"/>
    <property type="molecule type" value="Genomic_DNA"/>
</dbReference>
<dbReference type="PANTHER" id="PTHR45615:SF80">
    <property type="entry name" value="GRIP DOMAIN-CONTAINING PROTEIN"/>
    <property type="match status" value="1"/>
</dbReference>
<feature type="region of interest" description="Disordered" evidence="2">
    <location>
        <begin position="33"/>
        <end position="62"/>
    </location>
</feature>
<feature type="compositionally biased region" description="Basic and acidic residues" evidence="2">
    <location>
        <begin position="738"/>
        <end position="749"/>
    </location>
</feature>
<feature type="compositionally biased region" description="Basic residues" evidence="2">
    <location>
        <begin position="1095"/>
        <end position="1108"/>
    </location>
</feature>
<gene>
    <name evidence="3" type="ORF">AK812_SmicGene34762</name>
</gene>
<evidence type="ECO:0000313" key="3">
    <source>
        <dbReference type="EMBL" id="OLP84367.1"/>
    </source>
</evidence>
<feature type="region of interest" description="Disordered" evidence="2">
    <location>
        <begin position="1399"/>
        <end position="1434"/>
    </location>
</feature>
<dbReference type="InterPro" id="IPR049225">
    <property type="entry name" value="DUF6822"/>
</dbReference>
<dbReference type="PANTHER" id="PTHR45615">
    <property type="entry name" value="MYOSIN HEAVY CHAIN, NON-MUSCLE"/>
    <property type="match status" value="1"/>
</dbReference>
<feature type="compositionally biased region" description="Basic and acidic residues" evidence="2">
    <location>
        <begin position="1033"/>
        <end position="1044"/>
    </location>
</feature>
<evidence type="ECO:0000313" key="4">
    <source>
        <dbReference type="Proteomes" id="UP000186817"/>
    </source>
</evidence>
<dbReference type="Pfam" id="PF20708">
    <property type="entry name" value="DUF6822"/>
    <property type="match status" value="1"/>
</dbReference>
<evidence type="ECO:0000256" key="1">
    <source>
        <dbReference type="SAM" id="Coils"/>
    </source>
</evidence>
<evidence type="ECO:0000256" key="2">
    <source>
        <dbReference type="SAM" id="MobiDB-lite"/>
    </source>
</evidence>
<accession>A0A1Q9CNC7</accession>
<feature type="region of interest" description="Disordered" evidence="2">
    <location>
        <begin position="738"/>
        <end position="757"/>
    </location>
</feature>
<proteinExistence type="predicted"/>
<feature type="compositionally biased region" description="Basic and acidic residues" evidence="2">
    <location>
        <begin position="693"/>
        <end position="720"/>
    </location>
</feature>
<sequence length="1461" mass="162378">MDRGLTVPGQKFGTGSVGEELLVLKLDANRSEVEERASGSGDVPRRGGGHRRAGGFDLPDPQQQMTQNEAVTMWKYLLFDRWAFDPPEEAGLIPTTWLPRDTLRDVSGQLATMSQANILMMTVSMVPMVRYLMAELSQQLDMAQVILNTVNGEPAIDLDEGDEEPEETGLMQSFFGSQGQDTPARRWARALLRLHKELENQPKAVRCRSIASLRSAIPQARGITEGESQDGAACLAQLQALLTAVAEDCIDIQGSLPAPASWLSQWAGEIAAFIPGFQLQHQPQVVDTQMNVTLDELLEDEEEERVRQQALVQQQEDEERHRAAQEHLQNQELQHLMEEAGAYQEWEREVQTRELNREAGCHSPASKRRCTLTVEIASSSSTGPLRRVLDYELPLNGTPVTVTMSANMAQCPSNVSTVPALGPDESAALVDSPQHVATGTEQSGSLQVRRPSQVDLLAMMDFDEYEGLYDKWRRGDITQQEIQDQHGSTVVELILAQEAVRDALDGEGSEICRLRDGWSALVNWDLEEAIYQAWLQGGVTTEAIRRRHGVDWLARTWGKEGIWDYLHRVLDVIPDAVAAIWPPGAQFMEPDNLHLPLKVPWSALREVLQAWVTGRMTEEQVSGKYGEEWMRHSKLLRYQEKGKKRPLSEFDEMTQEKPWYLEDGEDPELQKKWSRTCCGIEVQDLALRSAAGSKREVSQEEETSERQRLEAELHTSQEEGRELRNRLAAAEAQLHSAKVETAKHKEHCAPRATSAESAAEKMRQELGQLQDEHGKCQERCQELASRLEAAEAAVSKQKGRLAQEERQGCQACMALAKEEAEKAVLQEQCEQLRQQLKETSAKAEAERSAMLGRMQVLREELKDMHKHRIRELELQQREARDLVGHANAETSHGQAAGLAEQLGCFMPDAIFKVQSCDAEYYLMSKDLKKGSHVASADGKAVLASKWPRLQRSVPPRKWGELDKILYLPAGQLKVGDWVVLDSGNAAKLTGVNLQATKCEVLKIVFEPDLPVAVFSSPPCIQSKGHNKKPSKRRAGEWRKGKEVVDPTDGAVSIPDTAVGSARKEKKRKKDSHDEEAAGEIRVKHMEAVISDSSKTPRRRGAAKQKKKVPAVLHQMGSATAAGVFRAALTVAQNVGEPGRTSEPLFEVGTVVEEADTFEAPSGSYPGLRTRYAARRLNSEPLTGWGPAPEAVPDDKLKLLLGELGLPSARSFQSVEGVLGAGNGGRVHLWKWVMHEAESIEEVEGDTFDEVRDEFSSAWAATANVESMSSASNRSVRGDDEVNHEDYDVDSASDVLREPAWSEEDAIGIEEAYRDLNLCVKLCQNQRVLLHERGGHMEQRLNMMEGIMRKVRDQLGNIEDLVRVKTKQLFGDGAGEPKRFLNRQLKHFIKCNFTDGQGGLDEASSTMSISPSGMSSNYRGLPSENDDGDSPEAGSRIDMKRMRFHHKQCSTSVGLTLPGLLA</sequence>
<feature type="region of interest" description="Disordered" evidence="2">
    <location>
        <begin position="1091"/>
        <end position="1111"/>
    </location>
</feature>
<keyword evidence="4" id="KW-1185">Reference proteome</keyword>
<name>A0A1Q9CNC7_SYMMI</name>
<organism evidence="3 4">
    <name type="scientific">Symbiodinium microadriaticum</name>
    <name type="common">Dinoflagellate</name>
    <name type="synonym">Zooxanthella microadriatica</name>
    <dbReference type="NCBI Taxonomy" id="2951"/>
    <lineage>
        <taxon>Eukaryota</taxon>
        <taxon>Sar</taxon>
        <taxon>Alveolata</taxon>
        <taxon>Dinophyceae</taxon>
        <taxon>Suessiales</taxon>
        <taxon>Symbiodiniaceae</taxon>
        <taxon>Symbiodinium</taxon>
    </lineage>
</organism>
<reference evidence="3 4" key="1">
    <citation type="submission" date="2016-02" db="EMBL/GenBank/DDBJ databases">
        <title>Genome analysis of coral dinoflagellate symbionts highlights evolutionary adaptations to a symbiotic lifestyle.</title>
        <authorList>
            <person name="Aranda M."/>
            <person name="Li Y."/>
            <person name="Liew Y.J."/>
            <person name="Baumgarten S."/>
            <person name="Simakov O."/>
            <person name="Wilson M."/>
            <person name="Piel J."/>
            <person name="Ashoor H."/>
            <person name="Bougouffa S."/>
            <person name="Bajic V.B."/>
            <person name="Ryu T."/>
            <person name="Ravasi T."/>
            <person name="Bayer T."/>
            <person name="Micklem G."/>
            <person name="Kim H."/>
            <person name="Bhak J."/>
            <person name="Lajeunesse T.C."/>
            <person name="Voolstra C.R."/>
        </authorList>
    </citation>
    <scope>NUCLEOTIDE SEQUENCE [LARGE SCALE GENOMIC DNA]</scope>
    <source>
        <strain evidence="3 4">CCMP2467</strain>
    </source>
</reference>
<feature type="region of interest" description="Disordered" evidence="2">
    <location>
        <begin position="1019"/>
        <end position="1078"/>
    </location>
</feature>